<keyword evidence="5" id="KW-0969">Cilium</keyword>
<evidence type="ECO:0000256" key="1">
    <source>
        <dbReference type="ARBA" id="ARBA00004365"/>
    </source>
</evidence>
<keyword evidence="6" id="KW-1185">Reference proteome</keyword>
<keyword evidence="5" id="KW-0282">Flagellum</keyword>
<dbReference type="RefSeq" id="WP_188478245.1">
    <property type="nucleotide sequence ID" value="NZ_BMFJ01000001.1"/>
</dbReference>
<dbReference type="Proteomes" id="UP000612855">
    <property type="component" value="Unassembled WGS sequence"/>
</dbReference>
<dbReference type="Pfam" id="PF00700">
    <property type="entry name" value="Flagellin_C"/>
    <property type="match status" value="1"/>
</dbReference>
<dbReference type="InterPro" id="IPR001492">
    <property type="entry name" value="Flagellin"/>
</dbReference>
<evidence type="ECO:0000313" key="5">
    <source>
        <dbReference type="EMBL" id="GGE38397.1"/>
    </source>
</evidence>
<dbReference type="AlphaFoldDB" id="A0A917AA81"/>
<dbReference type="SUPFAM" id="SSF64518">
    <property type="entry name" value="Phase 1 flagellin"/>
    <property type="match status" value="1"/>
</dbReference>
<reference evidence="6" key="1">
    <citation type="journal article" date="2019" name="Int. J. Syst. Evol. Microbiol.">
        <title>The Global Catalogue of Microorganisms (GCM) 10K type strain sequencing project: providing services to taxonomists for standard genome sequencing and annotation.</title>
        <authorList>
            <consortium name="The Broad Institute Genomics Platform"/>
            <consortium name="The Broad Institute Genome Sequencing Center for Infectious Disease"/>
            <person name="Wu L."/>
            <person name="Ma J."/>
        </authorList>
    </citation>
    <scope>NUCLEOTIDE SEQUENCE [LARGE SCALE GENOMIC DNA]</scope>
    <source>
        <strain evidence="6">CGMCC 1.12664</strain>
    </source>
</reference>
<dbReference type="GO" id="GO:0005198">
    <property type="term" value="F:structural molecule activity"/>
    <property type="evidence" value="ECO:0007669"/>
    <property type="project" value="InterPro"/>
</dbReference>
<comment type="caution">
    <text evidence="5">The sequence shown here is derived from an EMBL/GenBank/DDBJ whole genome shotgun (WGS) entry which is preliminary data.</text>
</comment>
<comment type="subcellular location">
    <subcellularLocation>
        <location evidence="1">Bacterial flagellum</location>
    </subcellularLocation>
</comment>
<dbReference type="InterPro" id="IPR046358">
    <property type="entry name" value="Flagellin_C"/>
</dbReference>
<keyword evidence="5" id="KW-0966">Cell projection</keyword>
<dbReference type="PANTHER" id="PTHR42792:SF1">
    <property type="entry name" value="FLAGELLAR HOOK-ASSOCIATED PROTEIN 3"/>
    <property type="match status" value="1"/>
</dbReference>
<gene>
    <name evidence="5" type="primary">flgL</name>
    <name evidence="5" type="ORF">GCM10011360_27730</name>
</gene>
<protein>
    <submittedName>
        <fullName evidence="5">Flagellin</fullName>
    </submittedName>
</protein>
<accession>A0A917AA81</accession>
<dbReference type="EMBL" id="BMFJ01000001">
    <property type="protein sequence ID" value="GGE38397.1"/>
    <property type="molecule type" value="Genomic_DNA"/>
</dbReference>
<proteinExistence type="inferred from homology"/>
<evidence type="ECO:0000313" key="6">
    <source>
        <dbReference type="Proteomes" id="UP000612855"/>
    </source>
</evidence>
<evidence type="ECO:0000256" key="3">
    <source>
        <dbReference type="ARBA" id="ARBA00023143"/>
    </source>
</evidence>
<sequence length="335" mass="35869">MTLNSIGDLAQSHLLRRQNGDLKAKMATLIEELSTGRASDVSRHLSGSYSYLADIDRNLTLLDGYETATSEANTLTRSMQDALEGFQTVAGDLGAALISTAGSNLAQVAESVSARAGGDLQIMLDKLNTSVAGRFLFSGVATDNRPMASADDILMALRTELAGETTLIGIEARLDAWFADGGSFDTDAYQGSAVSLPPFALGAGEKVTLDLRGDDPAIRTLLRHAAMAALATDPALALPNDLQKDLLLEAGKGLTFDQSGLTRIRADLGYAQSRIEESGARISAERSSFQIARTELLAVDPYETVTRLEDVQFQLESLYTVTARLSRLTLTDYLR</sequence>
<organism evidence="5 6">
    <name type="scientific">Primorskyibacter flagellatus</name>
    <dbReference type="NCBI Taxonomy" id="1387277"/>
    <lineage>
        <taxon>Bacteria</taxon>
        <taxon>Pseudomonadati</taxon>
        <taxon>Pseudomonadota</taxon>
        <taxon>Alphaproteobacteria</taxon>
        <taxon>Rhodobacterales</taxon>
        <taxon>Roseobacteraceae</taxon>
        <taxon>Primorskyibacter</taxon>
    </lineage>
</organism>
<keyword evidence="3" id="KW-0975">Bacterial flagellum</keyword>
<evidence type="ECO:0000256" key="2">
    <source>
        <dbReference type="ARBA" id="ARBA00005709"/>
    </source>
</evidence>
<dbReference type="GO" id="GO:0009288">
    <property type="term" value="C:bacterial-type flagellum"/>
    <property type="evidence" value="ECO:0007669"/>
    <property type="project" value="UniProtKB-SubCell"/>
</dbReference>
<evidence type="ECO:0000259" key="4">
    <source>
        <dbReference type="Pfam" id="PF00700"/>
    </source>
</evidence>
<name>A0A917AA81_9RHOB</name>
<feature type="domain" description="Flagellin C-terminal" evidence="4">
    <location>
        <begin position="261"/>
        <end position="334"/>
    </location>
</feature>
<comment type="similarity">
    <text evidence="2">Belongs to the bacterial flagellin family.</text>
</comment>
<dbReference type="PANTHER" id="PTHR42792">
    <property type="entry name" value="FLAGELLIN"/>
    <property type="match status" value="1"/>
</dbReference>